<dbReference type="RefSeq" id="WP_108113618.1">
    <property type="nucleotide sequence ID" value="NZ_QBKT01000002.1"/>
</dbReference>
<gene>
    <name evidence="1" type="ORF">C8N46_10215</name>
</gene>
<keyword evidence="2" id="KW-1185">Reference proteome</keyword>
<dbReference type="EMBL" id="QBKT01000002">
    <property type="protein sequence ID" value="PTX62620.1"/>
    <property type="molecule type" value="Genomic_DNA"/>
</dbReference>
<dbReference type="Pfam" id="PF20050">
    <property type="entry name" value="DUF6452"/>
    <property type="match status" value="1"/>
</dbReference>
<comment type="caution">
    <text evidence="1">The sequence shown here is derived from an EMBL/GenBank/DDBJ whole genome shotgun (WGS) entry which is preliminary data.</text>
</comment>
<sequence length="193" mass="21562">MKKLSFIGILGMLMTLIFLSFSCEKDDICVEGTITTPLLVIEFFDAEVFNATGEDVLKNTSDLWVEAVDPNTEVINGVEVIVDPIQGTPQAVNTVSIPLRTMEDVTEYRFIKDYALDDDGIQLGNEDIITFNYSREEIFLSRACGYVTNFELSGFDGADVTFDGDNWIDPSLGIRIAETIVQNETVTHVKIYH</sequence>
<dbReference type="InterPro" id="IPR045607">
    <property type="entry name" value="DUF6452"/>
</dbReference>
<accession>A0A2T6C2S4</accession>
<protein>
    <submittedName>
        <fullName evidence="1">Uncharacterized protein</fullName>
    </submittedName>
</protein>
<reference evidence="1 2" key="1">
    <citation type="submission" date="2018-04" db="EMBL/GenBank/DDBJ databases">
        <title>Genomic Encyclopedia of Archaeal and Bacterial Type Strains, Phase II (KMG-II): from individual species to whole genera.</title>
        <authorList>
            <person name="Goeker M."/>
        </authorList>
    </citation>
    <scope>NUCLEOTIDE SEQUENCE [LARGE SCALE GENOMIC DNA]</scope>
    <source>
        <strain evidence="1 2">DSM 25731</strain>
    </source>
</reference>
<evidence type="ECO:0000313" key="1">
    <source>
        <dbReference type="EMBL" id="PTX62620.1"/>
    </source>
</evidence>
<dbReference type="AlphaFoldDB" id="A0A2T6C2S4"/>
<dbReference type="OrthoDB" id="663527at2"/>
<dbReference type="Proteomes" id="UP000244090">
    <property type="component" value="Unassembled WGS sequence"/>
</dbReference>
<organism evidence="1 2">
    <name type="scientific">Kordia periserrulae</name>
    <dbReference type="NCBI Taxonomy" id="701523"/>
    <lineage>
        <taxon>Bacteria</taxon>
        <taxon>Pseudomonadati</taxon>
        <taxon>Bacteroidota</taxon>
        <taxon>Flavobacteriia</taxon>
        <taxon>Flavobacteriales</taxon>
        <taxon>Flavobacteriaceae</taxon>
        <taxon>Kordia</taxon>
    </lineage>
</organism>
<dbReference type="PROSITE" id="PS51257">
    <property type="entry name" value="PROKAR_LIPOPROTEIN"/>
    <property type="match status" value="1"/>
</dbReference>
<evidence type="ECO:0000313" key="2">
    <source>
        <dbReference type="Proteomes" id="UP000244090"/>
    </source>
</evidence>
<proteinExistence type="predicted"/>
<name>A0A2T6C2S4_9FLAO</name>